<dbReference type="Proteomes" id="UP000286045">
    <property type="component" value="Unassembled WGS sequence"/>
</dbReference>
<sequence length="140" mass="15909">MSSTSSLWYAWDQYEQMAIFRRQELKGLSNQLLPRYFTAFFARGPARARPAPDDRLLLRGHRALLLRRPRAREGTGLSLAISHLAWAPAILPSVKAIEKDAKEKNVTQLDAWLRLHVWRSLTVDLGAWACCIIATVKLLA</sequence>
<evidence type="ECO:0000313" key="2">
    <source>
        <dbReference type="Proteomes" id="UP000286045"/>
    </source>
</evidence>
<comment type="caution">
    <text evidence="1">The sequence shown here is derived from an EMBL/GenBank/DDBJ whole genome shotgun (WGS) entry which is preliminary data.</text>
</comment>
<proteinExistence type="predicted"/>
<evidence type="ECO:0000313" key="1">
    <source>
        <dbReference type="EMBL" id="RWA04504.1"/>
    </source>
</evidence>
<protein>
    <submittedName>
        <fullName evidence="1">Uncharacterized protein</fullName>
    </submittedName>
</protein>
<gene>
    <name evidence="1" type="ORF">EKO27_g10600</name>
</gene>
<keyword evidence="2" id="KW-1185">Reference proteome</keyword>
<reference evidence="1 2" key="1">
    <citation type="submission" date="2018-12" db="EMBL/GenBank/DDBJ databases">
        <title>Draft genome sequence of Xylaria grammica IHI A82.</title>
        <authorList>
            <person name="Buettner E."/>
            <person name="Kellner H."/>
        </authorList>
    </citation>
    <scope>NUCLEOTIDE SEQUENCE [LARGE SCALE GENOMIC DNA]</scope>
    <source>
        <strain evidence="1 2">IHI A82</strain>
    </source>
</reference>
<dbReference type="STRING" id="363999.A0A439CQS0"/>
<dbReference type="EMBL" id="RYZI01000559">
    <property type="protein sequence ID" value="RWA04504.1"/>
    <property type="molecule type" value="Genomic_DNA"/>
</dbReference>
<organism evidence="1 2">
    <name type="scientific">Xylaria grammica</name>
    <dbReference type="NCBI Taxonomy" id="363999"/>
    <lineage>
        <taxon>Eukaryota</taxon>
        <taxon>Fungi</taxon>
        <taxon>Dikarya</taxon>
        <taxon>Ascomycota</taxon>
        <taxon>Pezizomycotina</taxon>
        <taxon>Sordariomycetes</taxon>
        <taxon>Xylariomycetidae</taxon>
        <taxon>Xylariales</taxon>
        <taxon>Xylariaceae</taxon>
        <taxon>Xylaria</taxon>
    </lineage>
</organism>
<name>A0A439CQS0_9PEZI</name>
<dbReference type="AlphaFoldDB" id="A0A439CQS0"/>
<accession>A0A439CQS0</accession>